<organism evidence="10 11">
    <name type="scientific">Mucor saturninus</name>
    <dbReference type="NCBI Taxonomy" id="64648"/>
    <lineage>
        <taxon>Eukaryota</taxon>
        <taxon>Fungi</taxon>
        <taxon>Fungi incertae sedis</taxon>
        <taxon>Mucoromycota</taxon>
        <taxon>Mucoromycotina</taxon>
        <taxon>Mucoromycetes</taxon>
        <taxon>Mucorales</taxon>
        <taxon>Mucorineae</taxon>
        <taxon>Mucoraceae</taxon>
        <taxon>Mucor</taxon>
    </lineage>
</organism>
<dbReference type="InterPro" id="IPR007356">
    <property type="entry name" value="tRNA_m1G_MeTrfase_euk"/>
</dbReference>
<evidence type="ECO:0000256" key="5">
    <source>
        <dbReference type="ARBA" id="ARBA00022691"/>
    </source>
</evidence>
<evidence type="ECO:0000259" key="9">
    <source>
        <dbReference type="PROSITE" id="PS51675"/>
    </source>
</evidence>
<evidence type="ECO:0000256" key="2">
    <source>
        <dbReference type="ARBA" id="ARBA00020451"/>
    </source>
</evidence>
<dbReference type="Proteomes" id="UP000603453">
    <property type="component" value="Unassembled WGS sequence"/>
</dbReference>
<comment type="catalytic activity">
    <reaction evidence="8">
        <text>guanosine(9) in tRNA + S-adenosyl-L-methionine = N(1)-methylguanosine(9) in tRNA + S-adenosyl-L-homocysteine + H(+)</text>
        <dbReference type="Rhea" id="RHEA:43156"/>
        <dbReference type="Rhea" id="RHEA-COMP:10367"/>
        <dbReference type="Rhea" id="RHEA-COMP:10368"/>
        <dbReference type="ChEBI" id="CHEBI:15378"/>
        <dbReference type="ChEBI" id="CHEBI:57856"/>
        <dbReference type="ChEBI" id="CHEBI:59789"/>
        <dbReference type="ChEBI" id="CHEBI:73542"/>
        <dbReference type="ChEBI" id="CHEBI:74269"/>
        <dbReference type="EC" id="2.1.1.221"/>
    </reaction>
</comment>
<dbReference type="AlphaFoldDB" id="A0A8H7QYW3"/>
<reference evidence="10" key="1">
    <citation type="submission" date="2020-12" db="EMBL/GenBank/DDBJ databases">
        <title>Metabolic potential, ecology and presence of endohyphal bacteria is reflected in genomic diversity of Mucoromycotina.</title>
        <authorList>
            <person name="Muszewska A."/>
            <person name="Okrasinska A."/>
            <person name="Steczkiewicz K."/>
            <person name="Drgas O."/>
            <person name="Orlowska M."/>
            <person name="Perlinska-Lenart U."/>
            <person name="Aleksandrzak-Piekarczyk T."/>
            <person name="Szatraj K."/>
            <person name="Zielenkiewicz U."/>
            <person name="Pilsyk S."/>
            <person name="Malc E."/>
            <person name="Mieczkowski P."/>
            <person name="Kruszewska J.S."/>
            <person name="Biernat P."/>
            <person name="Pawlowska J."/>
        </authorList>
    </citation>
    <scope>NUCLEOTIDE SEQUENCE</scope>
    <source>
        <strain evidence="10">WA0000017839</strain>
    </source>
</reference>
<dbReference type="GO" id="GO:0002939">
    <property type="term" value="P:tRNA N1-guanine methylation"/>
    <property type="evidence" value="ECO:0007669"/>
    <property type="project" value="TreeGrafter"/>
</dbReference>
<dbReference type="GO" id="GO:0052905">
    <property type="term" value="F:tRNA (guanosine(9)-N1)-methyltransferase activity"/>
    <property type="evidence" value="ECO:0007669"/>
    <property type="project" value="UniProtKB-EC"/>
</dbReference>
<keyword evidence="5" id="KW-0949">S-adenosyl-L-methionine</keyword>
<evidence type="ECO:0000256" key="4">
    <source>
        <dbReference type="ARBA" id="ARBA00022679"/>
    </source>
</evidence>
<dbReference type="FunFam" id="3.40.1280.30:FF:000001">
    <property type="entry name" value="tRNA methyltransferase 10 homolog A"/>
    <property type="match status" value="1"/>
</dbReference>
<keyword evidence="4" id="KW-0808">Transferase</keyword>
<dbReference type="OrthoDB" id="278300at2759"/>
<sequence>MEPAICNYNGLEYNPSDPRFENLSKRAIKKLLKHDLWEATKDEKRLALREKTKLKRSEKRSEKRQKIEQGLIEPTPTKKKLAFLSELTNIGLIMDCAFNDLMEEKELYSLINQIGYAYGKNKIAPKSMKFCLSSVDASLTAPLNEKLPSWSSWKNVTVLPNSYLDNFDHNDLVYLSADSDNVIQELEQGKHYIIGAIVDKNRYKSLCQNKAMGQGIQTARLPIGEYIQMSTRKVLTVNQVCEIMLKWLEYKDWKKAFLEVIPGRKLVIPAVEEEA</sequence>
<dbReference type="GO" id="GO:0005634">
    <property type="term" value="C:nucleus"/>
    <property type="evidence" value="ECO:0007669"/>
    <property type="project" value="TreeGrafter"/>
</dbReference>
<evidence type="ECO:0000256" key="1">
    <source>
        <dbReference type="ARBA" id="ARBA00012797"/>
    </source>
</evidence>
<dbReference type="PANTHER" id="PTHR13563">
    <property type="entry name" value="TRNA (GUANINE-9-) METHYLTRANSFERASE"/>
    <property type="match status" value="1"/>
</dbReference>
<keyword evidence="11" id="KW-1185">Reference proteome</keyword>
<comment type="caution">
    <text evidence="10">The sequence shown here is derived from an EMBL/GenBank/DDBJ whole genome shotgun (WGS) entry which is preliminary data.</text>
</comment>
<evidence type="ECO:0000313" key="11">
    <source>
        <dbReference type="Proteomes" id="UP000603453"/>
    </source>
</evidence>
<feature type="domain" description="SAM-dependent MTase TRM10-type" evidence="9">
    <location>
        <begin position="77"/>
        <end position="268"/>
    </location>
</feature>
<dbReference type="GO" id="GO:0000049">
    <property type="term" value="F:tRNA binding"/>
    <property type="evidence" value="ECO:0007669"/>
    <property type="project" value="TreeGrafter"/>
</dbReference>
<protein>
    <recommendedName>
        <fullName evidence="2">tRNA (guanine(9)-N1)-methyltransferase</fullName>
        <ecNumber evidence="1">2.1.1.221</ecNumber>
    </recommendedName>
    <alternativeName>
        <fullName evidence="7">tRNA methyltransferase 10</fullName>
    </alternativeName>
    <alternativeName>
        <fullName evidence="6">tRNA(m1G9)-methyltransferase</fullName>
    </alternativeName>
</protein>
<evidence type="ECO:0000256" key="3">
    <source>
        <dbReference type="ARBA" id="ARBA00022603"/>
    </source>
</evidence>
<evidence type="ECO:0000256" key="8">
    <source>
        <dbReference type="ARBA" id="ARBA00048434"/>
    </source>
</evidence>
<evidence type="ECO:0000256" key="7">
    <source>
        <dbReference type="ARBA" id="ARBA00032166"/>
    </source>
</evidence>
<dbReference type="PROSITE" id="PS51675">
    <property type="entry name" value="SAM_MT_TRM10"/>
    <property type="match status" value="1"/>
</dbReference>
<dbReference type="InterPro" id="IPR028564">
    <property type="entry name" value="MT_TRM10-typ"/>
</dbReference>
<evidence type="ECO:0000256" key="6">
    <source>
        <dbReference type="ARBA" id="ARBA00031792"/>
    </source>
</evidence>
<dbReference type="InterPro" id="IPR038459">
    <property type="entry name" value="MT_TRM10-typ_sf"/>
</dbReference>
<keyword evidence="3" id="KW-0489">Methyltransferase</keyword>
<name>A0A8H7QYW3_9FUNG</name>
<gene>
    <name evidence="10" type="ORF">INT47_002284</name>
</gene>
<dbReference type="EC" id="2.1.1.221" evidence="1"/>
<dbReference type="CDD" id="cd18089">
    <property type="entry name" value="SPOUT_Trm10-like"/>
    <property type="match status" value="1"/>
</dbReference>
<accession>A0A8H7QYW3</accession>
<dbReference type="EMBL" id="JAEPRD010000084">
    <property type="protein sequence ID" value="KAG2200370.1"/>
    <property type="molecule type" value="Genomic_DNA"/>
</dbReference>
<dbReference type="PANTHER" id="PTHR13563:SF13">
    <property type="entry name" value="TRNA METHYLTRANSFERASE 10 HOMOLOG A"/>
    <property type="match status" value="1"/>
</dbReference>
<evidence type="ECO:0000313" key="10">
    <source>
        <dbReference type="EMBL" id="KAG2200370.1"/>
    </source>
</evidence>
<dbReference type="Gene3D" id="3.40.1280.30">
    <property type="match status" value="1"/>
</dbReference>
<proteinExistence type="predicted"/>